<keyword evidence="2" id="KW-1133">Transmembrane helix</keyword>
<proteinExistence type="predicted"/>
<dbReference type="AlphaFoldDB" id="A0A7R9CRC8"/>
<feature type="region of interest" description="Disordered" evidence="1">
    <location>
        <begin position="93"/>
        <end position="114"/>
    </location>
</feature>
<dbReference type="GO" id="GO:0015179">
    <property type="term" value="F:L-amino acid transmembrane transporter activity"/>
    <property type="evidence" value="ECO:0007669"/>
    <property type="project" value="TreeGrafter"/>
</dbReference>
<accession>A0A7R9CRC8</accession>
<feature type="transmembrane region" description="Helical" evidence="2">
    <location>
        <begin position="41"/>
        <end position="62"/>
    </location>
</feature>
<dbReference type="PANTHER" id="PTHR11785">
    <property type="entry name" value="AMINO ACID TRANSPORTER"/>
    <property type="match status" value="1"/>
</dbReference>
<evidence type="ECO:0000256" key="1">
    <source>
        <dbReference type="SAM" id="MobiDB-lite"/>
    </source>
</evidence>
<evidence type="ECO:0000256" key="2">
    <source>
        <dbReference type="SAM" id="Phobius"/>
    </source>
</evidence>
<protein>
    <submittedName>
        <fullName evidence="3">Uncharacterized protein</fullName>
    </submittedName>
</protein>
<keyword evidence="2" id="KW-0472">Membrane</keyword>
<dbReference type="EMBL" id="OD001245">
    <property type="protein sequence ID" value="CAD7401136.1"/>
    <property type="molecule type" value="Genomic_DNA"/>
</dbReference>
<keyword evidence="2" id="KW-0812">Transmembrane</keyword>
<dbReference type="PANTHER" id="PTHR11785:SF531">
    <property type="entry name" value="LARGE NEUTRAL AMINO ACIDS TRANSPORTER SMALL SUBUNIT 1"/>
    <property type="match status" value="1"/>
</dbReference>
<organism evidence="3">
    <name type="scientific">Timema poppense</name>
    <name type="common">Walking stick</name>
    <dbReference type="NCBI Taxonomy" id="170557"/>
    <lineage>
        <taxon>Eukaryota</taxon>
        <taxon>Metazoa</taxon>
        <taxon>Ecdysozoa</taxon>
        <taxon>Arthropoda</taxon>
        <taxon>Hexapoda</taxon>
        <taxon>Insecta</taxon>
        <taxon>Pterygota</taxon>
        <taxon>Neoptera</taxon>
        <taxon>Polyneoptera</taxon>
        <taxon>Phasmatodea</taxon>
        <taxon>Timematodea</taxon>
        <taxon>Timematoidea</taxon>
        <taxon>Timematidae</taxon>
        <taxon>Timema</taxon>
    </lineage>
</organism>
<reference evidence="3" key="1">
    <citation type="submission" date="2020-11" db="EMBL/GenBank/DDBJ databases">
        <authorList>
            <person name="Tran Van P."/>
        </authorList>
    </citation>
    <scope>NUCLEOTIDE SEQUENCE</scope>
</reference>
<name>A0A7R9CRC8_TIMPO</name>
<evidence type="ECO:0000313" key="3">
    <source>
        <dbReference type="EMBL" id="CAD7401136.1"/>
    </source>
</evidence>
<sequence>MSANSGQRSLPPERRILYMHKLVLTFVNCWDVKWATRVQDVFTYAKLLALFIIIITGIVQLCKGESFCLEYNLIKYRHSVELEEVNSHLRGGRVENHLGKTTPSSPDRDSNLDLPVLSSRAQHDKRLMKWALGSSDQYSFHELDKYFPDLWNGQAENRPCCDCVVLDRFKSDFPRSQSSTVRTQSQHSPISVNIDDVALMSS</sequence>
<dbReference type="InterPro" id="IPR050598">
    <property type="entry name" value="AminoAcid_Transporter"/>
</dbReference>
<gene>
    <name evidence="3" type="ORF">TPSB3V08_LOCUS2944</name>
</gene>
<dbReference type="Gene3D" id="1.20.1740.10">
    <property type="entry name" value="Amino acid/polyamine transporter I"/>
    <property type="match status" value="1"/>
</dbReference>